<dbReference type="RefSeq" id="WP_161057740.1">
    <property type="nucleotide sequence ID" value="NZ_WWCT01000029.1"/>
</dbReference>
<name>A0ABW9W7X0_9BURK</name>
<feature type="transmembrane region" description="Helical" evidence="1">
    <location>
        <begin position="16"/>
        <end position="37"/>
    </location>
</feature>
<sequence length="177" mass="17698">MNKQASIASRQRAQGGFTLIELIVVIVILGILAATALPKFANLGGDARVAALNAARGALNTTSSMMHGQFLINPAGPFTNEGITITNANGYPAADPNTPTAAGISAPDYAITVGSAANANATANRPGAPAGTLVIQPNGVANSAVGLTCYVMYTAATSANNVVTPPTVTVTSTNNCN</sequence>
<gene>
    <name evidence="2" type="ORF">GTP69_26855</name>
</gene>
<evidence type="ECO:0000313" key="2">
    <source>
        <dbReference type="EMBL" id="MYN30034.1"/>
    </source>
</evidence>
<keyword evidence="3" id="KW-1185">Reference proteome</keyword>
<keyword evidence="1" id="KW-0812">Transmembrane</keyword>
<dbReference type="PROSITE" id="PS00409">
    <property type="entry name" value="PROKAR_NTER_METHYL"/>
    <property type="match status" value="1"/>
</dbReference>
<dbReference type="Proteomes" id="UP000642144">
    <property type="component" value="Unassembled WGS sequence"/>
</dbReference>
<keyword evidence="1" id="KW-1133">Transmembrane helix</keyword>
<accession>A0ABW9W7X0</accession>
<keyword evidence="1" id="KW-0472">Membrane</keyword>
<dbReference type="NCBIfam" id="TIGR02532">
    <property type="entry name" value="IV_pilin_GFxxxE"/>
    <property type="match status" value="1"/>
</dbReference>
<comment type="caution">
    <text evidence="2">The sequence shown here is derived from an EMBL/GenBank/DDBJ whole genome shotgun (WGS) entry which is preliminary data.</text>
</comment>
<evidence type="ECO:0000313" key="3">
    <source>
        <dbReference type="Proteomes" id="UP000642144"/>
    </source>
</evidence>
<organism evidence="2 3">
    <name type="scientific">Duganella levis</name>
    <dbReference type="NCBI Taxonomy" id="2692169"/>
    <lineage>
        <taxon>Bacteria</taxon>
        <taxon>Pseudomonadati</taxon>
        <taxon>Pseudomonadota</taxon>
        <taxon>Betaproteobacteria</taxon>
        <taxon>Burkholderiales</taxon>
        <taxon>Oxalobacteraceae</taxon>
        <taxon>Telluria group</taxon>
        <taxon>Duganella</taxon>
    </lineage>
</organism>
<reference evidence="2 3" key="1">
    <citation type="submission" date="2019-12" db="EMBL/GenBank/DDBJ databases">
        <title>Novel species isolated from a subtropical stream in China.</title>
        <authorList>
            <person name="Lu H."/>
        </authorList>
    </citation>
    <scope>NUCLEOTIDE SEQUENCE [LARGE SCALE GENOMIC DNA]</scope>
    <source>
        <strain evidence="2 3">CY42W</strain>
    </source>
</reference>
<dbReference type="InterPro" id="IPR045584">
    <property type="entry name" value="Pilin-like"/>
</dbReference>
<protein>
    <submittedName>
        <fullName evidence="2">Prepilin-type N-terminal cleavage/methylation domain-containing protein</fullName>
    </submittedName>
</protein>
<dbReference type="Pfam" id="PF07963">
    <property type="entry name" value="N_methyl"/>
    <property type="match status" value="1"/>
</dbReference>
<dbReference type="Gene3D" id="3.30.700.10">
    <property type="entry name" value="Glycoprotein, Type 4 Pilin"/>
    <property type="match status" value="1"/>
</dbReference>
<dbReference type="EMBL" id="WWCT01000029">
    <property type="protein sequence ID" value="MYN30034.1"/>
    <property type="molecule type" value="Genomic_DNA"/>
</dbReference>
<proteinExistence type="predicted"/>
<evidence type="ECO:0000256" key="1">
    <source>
        <dbReference type="SAM" id="Phobius"/>
    </source>
</evidence>
<dbReference type="InterPro" id="IPR012902">
    <property type="entry name" value="N_methyl_site"/>
</dbReference>
<dbReference type="SUPFAM" id="SSF54523">
    <property type="entry name" value="Pili subunits"/>
    <property type="match status" value="1"/>
</dbReference>